<reference evidence="2" key="1">
    <citation type="journal article" date="2022" name="bioRxiv">
        <title>Sequencing and chromosome-scale assembly of the giantPleurodeles waltlgenome.</title>
        <authorList>
            <person name="Brown T."/>
            <person name="Elewa A."/>
            <person name="Iarovenko S."/>
            <person name="Subramanian E."/>
            <person name="Araus A.J."/>
            <person name="Petzold A."/>
            <person name="Susuki M."/>
            <person name="Suzuki K.-i.T."/>
            <person name="Hayashi T."/>
            <person name="Toyoda A."/>
            <person name="Oliveira C."/>
            <person name="Osipova E."/>
            <person name="Leigh N.D."/>
            <person name="Simon A."/>
            <person name="Yun M.H."/>
        </authorList>
    </citation>
    <scope>NUCLEOTIDE SEQUENCE</scope>
    <source>
        <strain evidence="2">20211129_DDA</strain>
        <tissue evidence="2">Liver</tissue>
    </source>
</reference>
<dbReference type="AlphaFoldDB" id="A0AAV7VPD5"/>
<dbReference type="Proteomes" id="UP001066276">
    <property type="component" value="Chromosome 2_1"/>
</dbReference>
<evidence type="ECO:0000313" key="3">
    <source>
        <dbReference type="Proteomes" id="UP001066276"/>
    </source>
</evidence>
<evidence type="ECO:0000256" key="1">
    <source>
        <dbReference type="SAM" id="MobiDB-lite"/>
    </source>
</evidence>
<keyword evidence="3" id="KW-1185">Reference proteome</keyword>
<proteinExistence type="predicted"/>
<organism evidence="2 3">
    <name type="scientific">Pleurodeles waltl</name>
    <name type="common">Iberian ribbed newt</name>
    <dbReference type="NCBI Taxonomy" id="8319"/>
    <lineage>
        <taxon>Eukaryota</taxon>
        <taxon>Metazoa</taxon>
        <taxon>Chordata</taxon>
        <taxon>Craniata</taxon>
        <taxon>Vertebrata</taxon>
        <taxon>Euteleostomi</taxon>
        <taxon>Amphibia</taxon>
        <taxon>Batrachia</taxon>
        <taxon>Caudata</taxon>
        <taxon>Salamandroidea</taxon>
        <taxon>Salamandridae</taxon>
        <taxon>Pleurodelinae</taxon>
        <taxon>Pleurodeles</taxon>
    </lineage>
</organism>
<dbReference type="EMBL" id="JANPWB010000003">
    <property type="protein sequence ID" value="KAJ1202557.1"/>
    <property type="molecule type" value="Genomic_DNA"/>
</dbReference>
<gene>
    <name evidence="2" type="ORF">NDU88_006355</name>
</gene>
<evidence type="ECO:0000313" key="2">
    <source>
        <dbReference type="EMBL" id="KAJ1202557.1"/>
    </source>
</evidence>
<protein>
    <submittedName>
        <fullName evidence="2">Uncharacterized protein</fullName>
    </submittedName>
</protein>
<comment type="caution">
    <text evidence="2">The sequence shown here is derived from an EMBL/GenBank/DDBJ whole genome shotgun (WGS) entry which is preliminary data.</text>
</comment>
<accession>A0AAV7VPD5</accession>
<sequence length="69" mass="7896">MFIGVLKIDLGHEVPQRDQGNHLTQSGHPKMQHRDKAVQKHQAYHQMKIPYDFPDHEDTRTASVPPLSG</sequence>
<name>A0AAV7VPD5_PLEWA</name>
<feature type="region of interest" description="Disordered" evidence="1">
    <location>
        <begin position="14"/>
        <end position="43"/>
    </location>
</feature>